<protein>
    <recommendedName>
        <fullName evidence="9">Bulb-type lectin domain-containing protein</fullName>
    </recommendedName>
</protein>
<dbReference type="InterPro" id="IPR001480">
    <property type="entry name" value="Bulb-type_lectin_dom"/>
</dbReference>
<dbReference type="Gene3D" id="2.90.10.10">
    <property type="entry name" value="Bulb-type lectin domain"/>
    <property type="match status" value="1"/>
</dbReference>
<dbReference type="GO" id="GO:0016020">
    <property type="term" value="C:membrane"/>
    <property type="evidence" value="ECO:0007669"/>
    <property type="project" value="UniProtKB-SubCell"/>
</dbReference>
<dbReference type="InterPro" id="IPR036426">
    <property type="entry name" value="Bulb-type_lectin_dom_sf"/>
</dbReference>
<dbReference type="Pfam" id="PF01453">
    <property type="entry name" value="B_lectin"/>
    <property type="match status" value="1"/>
</dbReference>
<dbReference type="PANTHER" id="PTHR47974">
    <property type="entry name" value="OS07G0415500 PROTEIN"/>
    <property type="match status" value="1"/>
</dbReference>
<evidence type="ECO:0000259" key="9">
    <source>
        <dbReference type="PROSITE" id="PS50927"/>
    </source>
</evidence>
<evidence type="ECO:0000256" key="1">
    <source>
        <dbReference type="ARBA" id="ARBA00004167"/>
    </source>
</evidence>
<proteinExistence type="predicted"/>
<comment type="subcellular location">
    <subcellularLocation>
        <location evidence="1">Membrane</location>
        <topology evidence="1">Single-pass membrane protein</topology>
    </subcellularLocation>
</comment>
<keyword evidence="2" id="KW-0812">Transmembrane</keyword>
<evidence type="ECO:0000256" key="6">
    <source>
        <dbReference type="ARBA" id="ARBA00023157"/>
    </source>
</evidence>
<feature type="domain" description="Bulb-type lectin" evidence="9">
    <location>
        <begin position="25"/>
        <end position="148"/>
    </location>
</feature>
<dbReference type="Proteomes" id="UP001187192">
    <property type="component" value="Unassembled WGS sequence"/>
</dbReference>
<evidence type="ECO:0000313" key="10">
    <source>
        <dbReference type="EMBL" id="GMN35053.1"/>
    </source>
</evidence>
<evidence type="ECO:0000256" key="4">
    <source>
        <dbReference type="ARBA" id="ARBA00022989"/>
    </source>
</evidence>
<name>A0AA87ZX68_FICCA</name>
<keyword evidence="7" id="KW-0325">Glycoprotein</keyword>
<dbReference type="CDD" id="cd00028">
    <property type="entry name" value="B_lectin"/>
    <property type="match status" value="1"/>
</dbReference>
<gene>
    <name evidence="10" type="ORF">TIFTF001_005067</name>
</gene>
<evidence type="ECO:0000256" key="2">
    <source>
        <dbReference type="ARBA" id="ARBA00022692"/>
    </source>
</evidence>
<evidence type="ECO:0000313" key="11">
    <source>
        <dbReference type="Proteomes" id="UP001187192"/>
    </source>
</evidence>
<dbReference type="PANTHER" id="PTHR47974:SF3">
    <property type="entry name" value="RECEPTOR-LIKE SERINE_THREONINE-PROTEIN KINASE"/>
    <property type="match status" value="1"/>
</dbReference>
<keyword evidence="5" id="KW-0472">Membrane</keyword>
<dbReference type="PROSITE" id="PS50927">
    <property type="entry name" value="BULB_LECTIN"/>
    <property type="match status" value="1"/>
</dbReference>
<dbReference type="SMART" id="SM00108">
    <property type="entry name" value="B_lectin"/>
    <property type="match status" value="1"/>
</dbReference>
<dbReference type="AlphaFoldDB" id="A0AA87ZX68"/>
<feature type="signal peptide" evidence="8">
    <location>
        <begin position="1"/>
        <end position="24"/>
    </location>
</feature>
<organism evidence="10 11">
    <name type="scientific">Ficus carica</name>
    <name type="common">Common fig</name>
    <dbReference type="NCBI Taxonomy" id="3494"/>
    <lineage>
        <taxon>Eukaryota</taxon>
        <taxon>Viridiplantae</taxon>
        <taxon>Streptophyta</taxon>
        <taxon>Embryophyta</taxon>
        <taxon>Tracheophyta</taxon>
        <taxon>Spermatophyta</taxon>
        <taxon>Magnoliopsida</taxon>
        <taxon>eudicotyledons</taxon>
        <taxon>Gunneridae</taxon>
        <taxon>Pentapetalae</taxon>
        <taxon>rosids</taxon>
        <taxon>fabids</taxon>
        <taxon>Rosales</taxon>
        <taxon>Moraceae</taxon>
        <taxon>Ficeae</taxon>
        <taxon>Ficus</taxon>
    </lineage>
</organism>
<comment type="caution">
    <text evidence="10">The sequence shown here is derived from an EMBL/GenBank/DDBJ whole genome shotgun (WGS) entry which is preliminary data.</text>
</comment>
<keyword evidence="3 8" id="KW-0732">Signal</keyword>
<evidence type="ECO:0000256" key="3">
    <source>
        <dbReference type="ARBA" id="ARBA00022729"/>
    </source>
</evidence>
<sequence length="230" mass="25997">MDFQIQFLLLPLLFQVFLISSSTTTDILSQGSSLSVKRATTDVLVSRNGIFSAGFILVRENAFSFAVWFRIASDPTIIWMANRDQPVNGRDSKLSLTKTGNLVLLDAGRVALWSTGTSNMSAVKLQLEDTGNLVLRTSELGRSFTLWESFKSPMDILLHQQKLTMDANLVSSKSQTNYSSGYYILFWDDDNVLRLLFQGPDRQTSSVYWPSPWRRPFENGRSTYNNSKIL</sequence>
<accession>A0AA87ZX68</accession>
<keyword evidence="11" id="KW-1185">Reference proteome</keyword>
<evidence type="ECO:0000256" key="8">
    <source>
        <dbReference type="SAM" id="SignalP"/>
    </source>
</evidence>
<feature type="chain" id="PRO_5041695405" description="Bulb-type lectin domain-containing protein" evidence="8">
    <location>
        <begin position="25"/>
        <end position="230"/>
    </location>
</feature>
<evidence type="ECO:0000256" key="7">
    <source>
        <dbReference type="ARBA" id="ARBA00023180"/>
    </source>
</evidence>
<keyword evidence="4" id="KW-1133">Transmembrane helix</keyword>
<dbReference type="EMBL" id="BTGU01000005">
    <property type="protein sequence ID" value="GMN35053.1"/>
    <property type="molecule type" value="Genomic_DNA"/>
</dbReference>
<evidence type="ECO:0000256" key="5">
    <source>
        <dbReference type="ARBA" id="ARBA00023136"/>
    </source>
</evidence>
<reference evidence="10" key="1">
    <citation type="submission" date="2023-07" db="EMBL/GenBank/DDBJ databases">
        <title>draft genome sequence of fig (Ficus carica).</title>
        <authorList>
            <person name="Takahashi T."/>
            <person name="Nishimura K."/>
        </authorList>
    </citation>
    <scope>NUCLEOTIDE SEQUENCE</scope>
</reference>
<dbReference type="SUPFAM" id="SSF51110">
    <property type="entry name" value="alpha-D-mannose-specific plant lectins"/>
    <property type="match status" value="1"/>
</dbReference>
<keyword evidence="6" id="KW-1015">Disulfide bond</keyword>